<dbReference type="Pfam" id="PF00583">
    <property type="entry name" value="Acetyltransf_1"/>
    <property type="match status" value="1"/>
</dbReference>
<feature type="domain" description="N-acetyltransferase" evidence="3">
    <location>
        <begin position="19"/>
        <end position="171"/>
    </location>
</feature>
<name>A0ABX0E500_9ACTN</name>
<dbReference type="InterPro" id="IPR016181">
    <property type="entry name" value="Acyl_CoA_acyltransferase"/>
</dbReference>
<evidence type="ECO:0000259" key="3">
    <source>
        <dbReference type="PROSITE" id="PS51186"/>
    </source>
</evidence>
<dbReference type="InterPro" id="IPR050832">
    <property type="entry name" value="Bact_Acetyltransf"/>
</dbReference>
<gene>
    <name evidence="4" type="ORF">G6048_37300</name>
</gene>
<dbReference type="CDD" id="cd04301">
    <property type="entry name" value="NAT_SF"/>
    <property type="match status" value="1"/>
</dbReference>
<dbReference type="Proteomes" id="UP001518140">
    <property type="component" value="Unassembled WGS sequence"/>
</dbReference>
<dbReference type="PANTHER" id="PTHR43877">
    <property type="entry name" value="AMINOALKYLPHOSPHONATE N-ACETYLTRANSFERASE-RELATED-RELATED"/>
    <property type="match status" value="1"/>
</dbReference>
<dbReference type="PROSITE" id="PS51186">
    <property type="entry name" value="GNAT"/>
    <property type="match status" value="1"/>
</dbReference>
<dbReference type="Gene3D" id="3.40.630.30">
    <property type="match status" value="1"/>
</dbReference>
<keyword evidence="1" id="KW-0808">Transferase</keyword>
<evidence type="ECO:0000313" key="5">
    <source>
        <dbReference type="Proteomes" id="UP001518140"/>
    </source>
</evidence>
<evidence type="ECO:0000256" key="2">
    <source>
        <dbReference type="ARBA" id="ARBA00023315"/>
    </source>
</evidence>
<dbReference type="SUPFAM" id="SSF55729">
    <property type="entry name" value="Acyl-CoA N-acyltransferases (Nat)"/>
    <property type="match status" value="1"/>
</dbReference>
<comment type="caution">
    <text evidence="4">The sequence shown here is derived from an EMBL/GenBank/DDBJ whole genome shotgun (WGS) entry which is preliminary data.</text>
</comment>
<organism evidence="4 5">
    <name type="scientific">Streptomyces ureilyticus</name>
    <dbReference type="NCBI Taxonomy" id="1775131"/>
    <lineage>
        <taxon>Bacteria</taxon>
        <taxon>Bacillati</taxon>
        <taxon>Actinomycetota</taxon>
        <taxon>Actinomycetes</taxon>
        <taxon>Kitasatosporales</taxon>
        <taxon>Streptomycetaceae</taxon>
        <taxon>Streptomyces</taxon>
    </lineage>
</organism>
<evidence type="ECO:0000313" key="4">
    <source>
        <dbReference type="EMBL" id="NGO47509.1"/>
    </source>
</evidence>
<keyword evidence="5" id="KW-1185">Reference proteome</keyword>
<reference evidence="4 5" key="1">
    <citation type="submission" date="2020-02" db="EMBL/GenBank/DDBJ databases">
        <title>Whole-genome analyses of novel actinobacteria.</title>
        <authorList>
            <person name="Sahin N."/>
            <person name="Tokatli A."/>
        </authorList>
    </citation>
    <scope>NUCLEOTIDE SEQUENCE [LARGE SCALE GENOMIC DNA]</scope>
    <source>
        <strain evidence="4 5">YC419</strain>
    </source>
</reference>
<dbReference type="InterPro" id="IPR000182">
    <property type="entry name" value="GNAT_dom"/>
</dbReference>
<proteinExistence type="predicted"/>
<evidence type="ECO:0000256" key="1">
    <source>
        <dbReference type="ARBA" id="ARBA00022679"/>
    </source>
</evidence>
<keyword evidence="2" id="KW-0012">Acyltransferase</keyword>
<dbReference type="PANTHER" id="PTHR43877:SF2">
    <property type="entry name" value="AMINOALKYLPHOSPHONATE N-ACETYLTRANSFERASE-RELATED"/>
    <property type="match status" value="1"/>
</dbReference>
<sequence length="192" mass="20479">MDLVWPTEANPTLLAGVHAVIAAVTEQGGALGYHMVPGREETDAWLEEMLADVRSSDAALAVAVRGDDIVGCGLWQRHTSAASYRHSAEIPQLMSHPEARGLGIGRLLVTALVKDARRAGLELLTLGVRGNNHGAIALYEQLGFREWGRLPSGVAVANERFDDVKMCLELGRPDDVIVRGSAPVGPGSSVLR</sequence>
<accession>A0ABX0E500</accession>
<dbReference type="EMBL" id="JAAKZX010000185">
    <property type="protein sequence ID" value="NGO47509.1"/>
    <property type="molecule type" value="Genomic_DNA"/>
</dbReference>
<protein>
    <submittedName>
        <fullName evidence="4">GNAT family N-acetyltransferase</fullName>
    </submittedName>
</protein>